<sequence>MDICASCRSALHVEKQPVDAIANFQYYAYDELPTSVCQAFASASLFDVMLVAHARATRVSYLFSQRGQRQMDDRTSQGYVQGNVAILPQDSLRLREVILPDRTEVCAAMCALFIGSQTAVSHHNIEKLGPVMVNKSIVRTLSHFLVERNAWYIEQVTVAELNINDLYEGNTDSAIPQAIEVCFLRDLEDASGGSSYSERSDNEELPQPNDVDTVLLESVGYTEADHSPANFRLMKATALAHCLDGKRFLQARSSSNLVNDENPALLAWVFPQLNLFGIGGFNNPNCSMELRLSFVR</sequence>
<accession>A0A0C9T475</accession>
<dbReference type="HOGENOM" id="CLU_030626_0_0_1"/>
<dbReference type="AlphaFoldDB" id="A0A0C9T475"/>
<dbReference type="OrthoDB" id="432234at2759"/>
<dbReference type="Pfam" id="PF20209">
    <property type="entry name" value="DUF6570"/>
    <property type="match status" value="1"/>
</dbReference>
<reference evidence="2 3" key="1">
    <citation type="submission" date="2014-06" db="EMBL/GenBank/DDBJ databases">
        <authorList>
            <consortium name="DOE Joint Genome Institute"/>
            <person name="Kuo A."/>
            <person name="Kohler A."/>
            <person name="Nagy L.G."/>
            <person name="Floudas D."/>
            <person name="Copeland A."/>
            <person name="Barry K.W."/>
            <person name="Cichocki N."/>
            <person name="Veneault-Fourrey C."/>
            <person name="LaButti K."/>
            <person name="Lindquist E.A."/>
            <person name="Lipzen A."/>
            <person name="Lundell T."/>
            <person name="Morin E."/>
            <person name="Murat C."/>
            <person name="Sun H."/>
            <person name="Tunlid A."/>
            <person name="Henrissat B."/>
            <person name="Grigoriev I.V."/>
            <person name="Hibbett D.S."/>
            <person name="Martin F."/>
            <person name="Nordberg H.P."/>
            <person name="Cantor M.N."/>
            <person name="Hua S.X."/>
        </authorList>
    </citation>
    <scope>NUCLEOTIDE SEQUENCE [LARGE SCALE GENOMIC DNA]</scope>
    <source>
        <strain evidence="2 3">ATCC 200175</strain>
    </source>
</reference>
<dbReference type="EMBL" id="KN819405">
    <property type="protein sequence ID" value="KIJ10460.1"/>
    <property type="molecule type" value="Genomic_DNA"/>
</dbReference>
<organism evidence="2 3">
    <name type="scientific">Paxillus involutus ATCC 200175</name>
    <dbReference type="NCBI Taxonomy" id="664439"/>
    <lineage>
        <taxon>Eukaryota</taxon>
        <taxon>Fungi</taxon>
        <taxon>Dikarya</taxon>
        <taxon>Basidiomycota</taxon>
        <taxon>Agaricomycotina</taxon>
        <taxon>Agaricomycetes</taxon>
        <taxon>Agaricomycetidae</taxon>
        <taxon>Boletales</taxon>
        <taxon>Paxilineae</taxon>
        <taxon>Paxillaceae</taxon>
        <taxon>Paxillus</taxon>
    </lineage>
</organism>
<protein>
    <recommendedName>
        <fullName evidence="1">DUF6570 domain-containing protein</fullName>
    </recommendedName>
</protein>
<keyword evidence="3" id="KW-1185">Reference proteome</keyword>
<reference evidence="3" key="2">
    <citation type="submission" date="2015-01" db="EMBL/GenBank/DDBJ databases">
        <title>Evolutionary Origins and Diversification of the Mycorrhizal Mutualists.</title>
        <authorList>
            <consortium name="DOE Joint Genome Institute"/>
            <consortium name="Mycorrhizal Genomics Consortium"/>
            <person name="Kohler A."/>
            <person name="Kuo A."/>
            <person name="Nagy L.G."/>
            <person name="Floudas D."/>
            <person name="Copeland A."/>
            <person name="Barry K.W."/>
            <person name="Cichocki N."/>
            <person name="Veneault-Fourrey C."/>
            <person name="LaButti K."/>
            <person name="Lindquist E.A."/>
            <person name="Lipzen A."/>
            <person name="Lundell T."/>
            <person name="Morin E."/>
            <person name="Murat C."/>
            <person name="Riley R."/>
            <person name="Ohm R."/>
            <person name="Sun H."/>
            <person name="Tunlid A."/>
            <person name="Henrissat B."/>
            <person name="Grigoriev I.V."/>
            <person name="Hibbett D.S."/>
            <person name="Martin F."/>
        </authorList>
    </citation>
    <scope>NUCLEOTIDE SEQUENCE [LARGE SCALE GENOMIC DNA]</scope>
    <source>
        <strain evidence="3">ATCC 200175</strain>
    </source>
</reference>
<gene>
    <name evidence="2" type="ORF">PAXINDRAFT_86068</name>
</gene>
<evidence type="ECO:0000313" key="3">
    <source>
        <dbReference type="Proteomes" id="UP000053647"/>
    </source>
</evidence>
<feature type="domain" description="DUF6570" evidence="1">
    <location>
        <begin position="15"/>
        <end position="162"/>
    </location>
</feature>
<name>A0A0C9T475_PAXIN</name>
<dbReference type="Proteomes" id="UP000053647">
    <property type="component" value="Unassembled WGS sequence"/>
</dbReference>
<evidence type="ECO:0000313" key="2">
    <source>
        <dbReference type="EMBL" id="KIJ10460.1"/>
    </source>
</evidence>
<proteinExistence type="predicted"/>
<dbReference type="InterPro" id="IPR046700">
    <property type="entry name" value="DUF6570"/>
</dbReference>
<evidence type="ECO:0000259" key="1">
    <source>
        <dbReference type="Pfam" id="PF20209"/>
    </source>
</evidence>